<evidence type="ECO:0000313" key="3">
    <source>
        <dbReference type="Proteomes" id="UP000186817"/>
    </source>
</evidence>
<dbReference type="AlphaFoldDB" id="A0A1Q9F7I1"/>
<accession>A0A1Q9F7I1</accession>
<evidence type="ECO:0000256" key="1">
    <source>
        <dbReference type="SAM" id="MobiDB-lite"/>
    </source>
</evidence>
<organism evidence="2 3">
    <name type="scientific">Symbiodinium microadriaticum</name>
    <name type="common">Dinoflagellate</name>
    <name type="synonym">Zooxanthella microadriatica</name>
    <dbReference type="NCBI Taxonomy" id="2951"/>
    <lineage>
        <taxon>Eukaryota</taxon>
        <taxon>Sar</taxon>
        <taxon>Alveolata</taxon>
        <taxon>Dinophyceae</taxon>
        <taxon>Suessiales</taxon>
        <taxon>Symbiodiniaceae</taxon>
        <taxon>Symbiodinium</taxon>
    </lineage>
</organism>
<feature type="compositionally biased region" description="Basic and acidic residues" evidence="1">
    <location>
        <begin position="222"/>
        <end position="236"/>
    </location>
</feature>
<feature type="region of interest" description="Disordered" evidence="1">
    <location>
        <begin position="1"/>
        <end position="130"/>
    </location>
</feature>
<evidence type="ECO:0000313" key="2">
    <source>
        <dbReference type="EMBL" id="OLQ15655.1"/>
    </source>
</evidence>
<keyword evidence="3" id="KW-1185">Reference proteome</keyword>
<feature type="compositionally biased region" description="Low complexity" evidence="1">
    <location>
        <begin position="99"/>
        <end position="123"/>
    </location>
</feature>
<dbReference type="EMBL" id="LSRX01000001">
    <property type="protein sequence ID" value="OLQ15655.1"/>
    <property type="molecule type" value="Genomic_DNA"/>
</dbReference>
<gene>
    <name evidence="2" type="ORF">AK812_SmicGene32</name>
</gene>
<reference evidence="2 3" key="1">
    <citation type="submission" date="2016-02" db="EMBL/GenBank/DDBJ databases">
        <title>Genome analysis of coral dinoflagellate symbionts highlights evolutionary adaptations to a symbiotic lifestyle.</title>
        <authorList>
            <person name="Aranda M."/>
            <person name="Li Y."/>
            <person name="Liew Y.J."/>
            <person name="Baumgarten S."/>
            <person name="Simakov O."/>
            <person name="Wilson M."/>
            <person name="Piel J."/>
            <person name="Ashoor H."/>
            <person name="Bougouffa S."/>
            <person name="Bajic V.B."/>
            <person name="Ryu T."/>
            <person name="Ravasi T."/>
            <person name="Bayer T."/>
            <person name="Micklem G."/>
            <person name="Kim H."/>
            <person name="Bhak J."/>
            <person name="Lajeunesse T.C."/>
            <person name="Voolstra C.R."/>
        </authorList>
    </citation>
    <scope>NUCLEOTIDE SEQUENCE [LARGE SCALE GENOMIC DNA]</scope>
    <source>
        <strain evidence="2 3">CCMP2467</strain>
    </source>
</reference>
<protein>
    <submittedName>
        <fullName evidence="2">Uncharacterized protein</fullName>
    </submittedName>
</protein>
<proteinExistence type="predicted"/>
<comment type="caution">
    <text evidence="2">The sequence shown here is derived from an EMBL/GenBank/DDBJ whole genome shotgun (WGS) entry which is preliminary data.</text>
</comment>
<sequence>MSAQLVAALGSVIPASGPSGPSGPQPFEAFRGSSFSAQGSAGREPRRGPATNIRDSLTGPVMGRRSESPAPEPSMDAKPARSSSLEPPPKGGSSRRNESPSMRPESPMRSGSNSSSSSSSSKSQPCDRLQDAVSADSGILTTRSCTIYSRLRKVRKREMLKCTQWLSRKQWPPPENLIRSLTYSSSSFRSDDNQQVKDLQAKNPSAGSSLAVKGCSGNTDDSTLRGHGQPESRADDGDGVAACRCRLERKRKTSVMPRGSEGSEGCGRQGQECVPLAAANEDLLELQDRDRKNEAKAAEAHVEFEHKEKGRAAGGEGRAGRGMLEIIEEEEAQCTFEDLIIEKATARPDAILSGLDLIGMSSFSVLQQRCNAAMIEE</sequence>
<feature type="region of interest" description="Disordered" evidence="1">
    <location>
        <begin position="201"/>
        <end position="238"/>
    </location>
</feature>
<feature type="compositionally biased region" description="Low complexity" evidence="1">
    <location>
        <begin position="10"/>
        <end position="19"/>
    </location>
</feature>
<dbReference type="Proteomes" id="UP000186817">
    <property type="component" value="Unassembled WGS sequence"/>
</dbReference>
<name>A0A1Q9F7I1_SYMMI</name>